<protein>
    <recommendedName>
        <fullName evidence="5">Protein FAM72</fullName>
    </recommendedName>
</protein>
<dbReference type="OrthoDB" id="2526683at2759"/>
<dbReference type="STRING" id="1246581.A0A2H9TPM3"/>
<feature type="compositionally biased region" description="Polar residues" evidence="2">
    <location>
        <begin position="24"/>
        <end position="39"/>
    </location>
</feature>
<dbReference type="InterPro" id="IPR026768">
    <property type="entry name" value="YPEH2ZP"/>
</dbReference>
<dbReference type="GO" id="GO:0005829">
    <property type="term" value="C:cytosol"/>
    <property type="evidence" value="ECO:0007669"/>
    <property type="project" value="UniProtKB-ARBA"/>
</dbReference>
<feature type="region of interest" description="Disordered" evidence="2">
    <location>
        <begin position="1"/>
        <end position="73"/>
    </location>
</feature>
<comment type="caution">
    <text evidence="3">The sequence shown here is derived from an EMBL/GenBank/DDBJ whole genome shotgun (WGS) entry which is preliminary data.</text>
</comment>
<name>A0A2H9TPM3_9FUNG</name>
<dbReference type="AlphaFoldDB" id="A0A2H9TPM3"/>
<organism evidence="3 4">
    <name type="scientific">Paramicrosporidium saccamoebae</name>
    <dbReference type="NCBI Taxonomy" id="1246581"/>
    <lineage>
        <taxon>Eukaryota</taxon>
        <taxon>Fungi</taxon>
        <taxon>Fungi incertae sedis</taxon>
        <taxon>Cryptomycota</taxon>
        <taxon>Cryptomycota incertae sedis</taxon>
        <taxon>Paramicrosporidium</taxon>
    </lineage>
</organism>
<feature type="compositionally biased region" description="Basic and acidic residues" evidence="2">
    <location>
        <begin position="64"/>
        <end position="73"/>
    </location>
</feature>
<keyword evidence="4" id="KW-1185">Reference proteome</keyword>
<dbReference type="Proteomes" id="UP000240830">
    <property type="component" value="Unassembled WGS sequence"/>
</dbReference>
<sequence length="255" mass="28348">MPSPDSSPNPTDSPSAQRRELLSPPTNSATGPWTVTSVGTAEDTDRPPAPRRSLMNVMRSTVSEGRRRSRPGEVNEELFSSFVMQLAGNGASGFEAIANNINANATTTRRQPSPLRNKVVYQLRCLFCMQRVCHRAMKAILLADTKIELYSTDIPPTPLHLLHDDRTTAGCHCRIRDSVCSCCGNILGYHVSQPCGGCLEAKNNGHFWMFYAETVRAWERADPTTGKPLSWGALSPMRELDEAFSEVRRYELFCR</sequence>
<evidence type="ECO:0000256" key="1">
    <source>
        <dbReference type="ARBA" id="ARBA00006888"/>
    </source>
</evidence>
<dbReference type="Pfam" id="PF14976">
    <property type="entry name" value="YPEH2ZP"/>
    <property type="match status" value="1"/>
</dbReference>
<gene>
    <name evidence="3" type="ORF">PSACC_00515</name>
</gene>
<dbReference type="PANTHER" id="PTHR31841:SF1">
    <property type="entry name" value="PROTEIN FAM72A-RELATED"/>
    <property type="match status" value="1"/>
</dbReference>
<reference evidence="3 4" key="1">
    <citation type="submission" date="2016-10" db="EMBL/GenBank/DDBJ databases">
        <title>The genome of Paramicrosporidium saccamoebae is the missing link in understanding Cryptomycota and Microsporidia evolution.</title>
        <authorList>
            <person name="Quandt C.A."/>
            <person name="Beaudet D."/>
            <person name="Corsaro D."/>
            <person name="Michel R."/>
            <person name="Corradi N."/>
            <person name="James T."/>
        </authorList>
    </citation>
    <scope>NUCLEOTIDE SEQUENCE [LARGE SCALE GENOMIC DNA]</scope>
    <source>
        <strain evidence="3 4">KSL3</strain>
    </source>
</reference>
<proteinExistence type="inferred from homology"/>
<evidence type="ECO:0000313" key="3">
    <source>
        <dbReference type="EMBL" id="PJF19682.1"/>
    </source>
</evidence>
<evidence type="ECO:0008006" key="5">
    <source>
        <dbReference type="Google" id="ProtNLM"/>
    </source>
</evidence>
<dbReference type="PANTHER" id="PTHR31841">
    <property type="entry name" value="PROTEIN FAM72A-RELATED"/>
    <property type="match status" value="1"/>
</dbReference>
<comment type="similarity">
    <text evidence="1">Belongs to the FAM72 family.</text>
</comment>
<evidence type="ECO:0000256" key="2">
    <source>
        <dbReference type="SAM" id="MobiDB-lite"/>
    </source>
</evidence>
<dbReference type="EMBL" id="MTSL01000048">
    <property type="protein sequence ID" value="PJF19682.1"/>
    <property type="molecule type" value="Genomic_DNA"/>
</dbReference>
<accession>A0A2H9TPM3</accession>
<evidence type="ECO:0000313" key="4">
    <source>
        <dbReference type="Proteomes" id="UP000240830"/>
    </source>
</evidence>